<protein>
    <recommendedName>
        <fullName evidence="1">CxC6 like cysteine cluster associated with KDZ domain-containing protein</fullName>
    </recommendedName>
</protein>
<organism evidence="2 3">
    <name type="scientific">Mycena alexandri</name>
    <dbReference type="NCBI Taxonomy" id="1745969"/>
    <lineage>
        <taxon>Eukaryota</taxon>
        <taxon>Fungi</taxon>
        <taxon>Dikarya</taxon>
        <taxon>Basidiomycota</taxon>
        <taxon>Agaricomycotina</taxon>
        <taxon>Agaricomycetes</taxon>
        <taxon>Agaricomycetidae</taxon>
        <taxon>Agaricales</taxon>
        <taxon>Marasmiineae</taxon>
        <taxon>Mycenaceae</taxon>
        <taxon>Mycena</taxon>
    </lineage>
</organism>
<keyword evidence="3" id="KW-1185">Reference proteome</keyword>
<evidence type="ECO:0000259" key="1">
    <source>
        <dbReference type="Pfam" id="PF18721"/>
    </source>
</evidence>
<accession>A0AAD6WUN9</accession>
<feature type="domain" description="CxC6 like cysteine cluster associated with KDZ" evidence="1">
    <location>
        <begin position="174"/>
        <end position="211"/>
    </location>
</feature>
<feature type="non-terminal residue" evidence="2">
    <location>
        <position position="1"/>
    </location>
</feature>
<name>A0AAD6WUN9_9AGAR</name>
<evidence type="ECO:0000313" key="3">
    <source>
        <dbReference type="Proteomes" id="UP001218188"/>
    </source>
</evidence>
<dbReference type="EMBL" id="JARJCM010000145">
    <property type="protein sequence ID" value="KAJ7025987.1"/>
    <property type="molecule type" value="Genomic_DNA"/>
</dbReference>
<proteinExistence type="predicted"/>
<evidence type="ECO:0000313" key="2">
    <source>
        <dbReference type="EMBL" id="KAJ7025987.1"/>
    </source>
</evidence>
<gene>
    <name evidence="2" type="ORF">C8F04DRAFT_966979</name>
</gene>
<dbReference type="AlphaFoldDB" id="A0AAD6WUN9"/>
<dbReference type="InterPro" id="IPR040898">
    <property type="entry name" value="CxC6"/>
</dbReference>
<dbReference type="Proteomes" id="UP001218188">
    <property type="component" value="Unassembled WGS sequence"/>
</dbReference>
<dbReference type="Pfam" id="PF18721">
    <property type="entry name" value="CxC6"/>
    <property type="match status" value="1"/>
</dbReference>
<sequence>NYYVKEDELTETMSREYYNTLISVPQFVRVTETSFENQLCVYFEMQMATIHASADGIARIYNLALGQSSIPNASRLSHNLDGELVLDAFFLHAVLRDKSARQSVLSLPHHGPQRRRLDQVQQERNFRMVGTGQEFWAHACNRCMKIYQGTDSNWCISPSLYSLCFQLKNQPDNDSVTVCHLSCSVHNCPEALPTQKARRFCTTHNHFKMCATSTNATQSHSRDSNIQLLWSTIPPRPRTGSYALPVSSTSTPTAEEVSGLAGSLLQGCAVFDQNLDSPILSIEGPIVPAGIKSQFESYTT</sequence>
<comment type="caution">
    <text evidence="2">The sequence shown here is derived from an EMBL/GenBank/DDBJ whole genome shotgun (WGS) entry which is preliminary data.</text>
</comment>
<reference evidence="2" key="1">
    <citation type="submission" date="2023-03" db="EMBL/GenBank/DDBJ databases">
        <title>Massive genome expansion in bonnet fungi (Mycena s.s.) driven by repeated elements and novel gene families across ecological guilds.</title>
        <authorList>
            <consortium name="Lawrence Berkeley National Laboratory"/>
            <person name="Harder C.B."/>
            <person name="Miyauchi S."/>
            <person name="Viragh M."/>
            <person name="Kuo A."/>
            <person name="Thoen E."/>
            <person name="Andreopoulos B."/>
            <person name="Lu D."/>
            <person name="Skrede I."/>
            <person name="Drula E."/>
            <person name="Henrissat B."/>
            <person name="Morin E."/>
            <person name="Kohler A."/>
            <person name="Barry K."/>
            <person name="LaButti K."/>
            <person name="Morin E."/>
            <person name="Salamov A."/>
            <person name="Lipzen A."/>
            <person name="Mereny Z."/>
            <person name="Hegedus B."/>
            <person name="Baldrian P."/>
            <person name="Stursova M."/>
            <person name="Weitz H."/>
            <person name="Taylor A."/>
            <person name="Grigoriev I.V."/>
            <person name="Nagy L.G."/>
            <person name="Martin F."/>
            <person name="Kauserud H."/>
        </authorList>
    </citation>
    <scope>NUCLEOTIDE SEQUENCE</scope>
    <source>
        <strain evidence="2">CBHHK200</strain>
    </source>
</reference>